<keyword evidence="3" id="KW-0997">Cell inner membrane</keyword>
<feature type="transmembrane region" description="Helical" evidence="7">
    <location>
        <begin position="60"/>
        <end position="79"/>
    </location>
</feature>
<feature type="transmembrane region" description="Helical" evidence="7">
    <location>
        <begin position="99"/>
        <end position="120"/>
    </location>
</feature>
<keyword evidence="10" id="KW-1185">Reference proteome</keyword>
<feature type="transmembrane region" description="Helical" evidence="7">
    <location>
        <begin position="6"/>
        <end position="39"/>
    </location>
</feature>
<dbReference type="InterPro" id="IPR010656">
    <property type="entry name" value="DctM"/>
</dbReference>
<feature type="transmembrane region" description="Helical" evidence="7">
    <location>
        <begin position="324"/>
        <end position="351"/>
    </location>
</feature>
<dbReference type="RefSeq" id="WP_213119693.1">
    <property type="nucleotide sequence ID" value="NZ_JAGYPF010000004.1"/>
</dbReference>
<dbReference type="GO" id="GO:0022857">
    <property type="term" value="F:transmembrane transporter activity"/>
    <property type="evidence" value="ECO:0007669"/>
    <property type="project" value="TreeGrafter"/>
</dbReference>
<dbReference type="PANTHER" id="PTHR33362">
    <property type="entry name" value="SIALIC ACID TRAP TRANSPORTER PERMEASE PROTEIN SIAT-RELATED"/>
    <property type="match status" value="1"/>
</dbReference>
<evidence type="ECO:0000259" key="8">
    <source>
        <dbReference type="Pfam" id="PF06808"/>
    </source>
</evidence>
<evidence type="ECO:0000256" key="4">
    <source>
        <dbReference type="ARBA" id="ARBA00022692"/>
    </source>
</evidence>
<evidence type="ECO:0000256" key="3">
    <source>
        <dbReference type="ARBA" id="ARBA00022519"/>
    </source>
</evidence>
<dbReference type="PIRSF" id="PIRSF006066">
    <property type="entry name" value="HI0050"/>
    <property type="match status" value="1"/>
</dbReference>
<reference evidence="9" key="1">
    <citation type="submission" date="2021-05" db="EMBL/GenBank/DDBJ databases">
        <title>Novel Bacillus species.</title>
        <authorList>
            <person name="Liu G."/>
        </authorList>
    </citation>
    <scope>NUCLEOTIDE SEQUENCE</scope>
    <source>
        <strain evidence="9">FJAT-49825</strain>
    </source>
</reference>
<name>A0A942U5Q5_9BACI</name>
<evidence type="ECO:0000256" key="2">
    <source>
        <dbReference type="ARBA" id="ARBA00022475"/>
    </source>
</evidence>
<evidence type="ECO:0000256" key="7">
    <source>
        <dbReference type="SAM" id="Phobius"/>
    </source>
</evidence>
<evidence type="ECO:0000313" key="10">
    <source>
        <dbReference type="Proteomes" id="UP000679749"/>
    </source>
</evidence>
<dbReference type="GO" id="GO:0005886">
    <property type="term" value="C:plasma membrane"/>
    <property type="evidence" value="ECO:0007669"/>
    <property type="project" value="UniProtKB-SubCell"/>
</dbReference>
<feature type="transmembrane region" description="Helical" evidence="7">
    <location>
        <begin position="285"/>
        <end position="304"/>
    </location>
</feature>
<dbReference type="Proteomes" id="UP000679749">
    <property type="component" value="Unassembled WGS sequence"/>
</dbReference>
<evidence type="ECO:0000256" key="5">
    <source>
        <dbReference type="ARBA" id="ARBA00022989"/>
    </source>
</evidence>
<feature type="domain" description="TRAP C4-dicarboxylate transport system permease DctM subunit" evidence="8">
    <location>
        <begin position="11"/>
        <end position="426"/>
    </location>
</feature>
<evidence type="ECO:0000256" key="1">
    <source>
        <dbReference type="ARBA" id="ARBA00004429"/>
    </source>
</evidence>
<keyword evidence="2" id="KW-1003">Cell membrane</keyword>
<dbReference type="Pfam" id="PF06808">
    <property type="entry name" value="DctM"/>
    <property type="match status" value="1"/>
</dbReference>
<feature type="transmembrane region" description="Helical" evidence="7">
    <location>
        <begin position="405"/>
        <end position="430"/>
    </location>
</feature>
<dbReference type="InterPro" id="IPR004681">
    <property type="entry name" value="TRAP_DctM"/>
</dbReference>
<feature type="transmembrane region" description="Helical" evidence="7">
    <location>
        <begin position="141"/>
        <end position="168"/>
    </location>
</feature>
<comment type="subcellular location">
    <subcellularLocation>
        <location evidence="1">Cell inner membrane</location>
        <topology evidence="1">Multi-pass membrane protein</topology>
    </subcellularLocation>
</comment>
<keyword evidence="5 7" id="KW-1133">Transmembrane helix</keyword>
<feature type="transmembrane region" description="Helical" evidence="7">
    <location>
        <begin position="363"/>
        <end position="385"/>
    </location>
</feature>
<proteinExistence type="predicted"/>
<dbReference type="NCBIfam" id="TIGR00786">
    <property type="entry name" value="dctM"/>
    <property type="match status" value="1"/>
</dbReference>
<feature type="transmembrane region" description="Helical" evidence="7">
    <location>
        <begin position="221"/>
        <end position="241"/>
    </location>
</feature>
<organism evidence="9 10">
    <name type="scientific">Neobacillus rhizophilus</name>
    <dbReference type="NCBI Taxonomy" id="2833579"/>
    <lineage>
        <taxon>Bacteria</taxon>
        <taxon>Bacillati</taxon>
        <taxon>Bacillota</taxon>
        <taxon>Bacilli</taxon>
        <taxon>Bacillales</taxon>
        <taxon>Bacillaceae</taxon>
        <taxon>Neobacillus</taxon>
    </lineage>
</organism>
<dbReference type="PANTHER" id="PTHR33362:SF5">
    <property type="entry name" value="C4-DICARBOXYLATE TRAP TRANSPORTER LARGE PERMEASE PROTEIN DCTM"/>
    <property type="match status" value="1"/>
</dbReference>
<gene>
    <name evidence="9" type="ORF">KHA99_22490</name>
</gene>
<feature type="transmembrane region" description="Helical" evidence="7">
    <location>
        <begin position="174"/>
        <end position="201"/>
    </location>
</feature>
<dbReference type="EMBL" id="JAGYPF010000004">
    <property type="protein sequence ID" value="MBS4215215.1"/>
    <property type="molecule type" value="Genomic_DNA"/>
</dbReference>
<dbReference type="AlphaFoldDB" id="A0A942U5Q5"/>
<sequence>MSVEVVGVIVIISVFILMFMRIPIAIAMAIPAALAIIYLKGWNTLMTSIDSIVWYQSYSYTLSTIPLFVLMGQFLYTAGISEELFDTFRKWFGKFKGGLGLATIGSSAMFAAASGSSVANTGTMGVIASKEMLKAGYSKSLTGGSIVAGGALGILIPPSTTFIIYGMITEQSIGALLTAGVIPGILLTIFFMLTIVISVIVKPSLVSNTVDVSVSWKERFISLKSNISIIIMFLIVIGGLYLGLFTATEAAGVGAFGAFIIGLIRKKLTFHKFAEAIFSTIKTTGFMFAILMGAFILNYVLVITRLPILLADFLFDKNLTPTMIFILIIIMYIILGALMDTLAMMVVTIPILMPVLKMAGFDLVWFGVIIVLVVEMALISPPVGMNCFVLKGVSDDLELVDIFKGALIFMIPILLLIILIYIFPEIALFLPNTMRS</sequence>
<comment type="caution">
    <text evidence="9">The sequence shown here is derived from an EMBL/GenBank/DDBJ whole genome shotgun (WGS) entry which is preliminary data.</text>
</comment>
<protein>
    <submittedName>
        <fullName evidence="9">TRAP transporter large permease</fullName>
    </submittedName>
</protein>
<accession>A0A942U5Q5</accession>
<evidence type="ECO:0000256" key="6">
    <source>
        <dbReference type="ARBA" id="ARBA00023136"/>
    </source>
</evidence>
<keyword evidence="4 7" id="KW-0812">Transmembrane</keyword>
<keyword evidence="6 7" id="KW-0472">Membrane</keyword>
<evidence type="ECO:0000313" key="9">
    <source>
        <dbReference type="EMBL" id="MBS4215215.1"/>
    </source>
</evidence>